<keyword evidence="1" id="KW-0689">Ribosomal protein</keyword>
<sequence length="93" mass="11048">MEGPAKSQTAECSSALAFFVDSCWANVDGSTVHIRYREPQRMLAMPIDLDTLTPEELRARLRKREAQLQRTKEYEQELSDDFDVECYRQFWWR</sequence>
<keyword evidence="2" id="KW-1185">Reference proteome</keyword>
<dbReference type="PANTHER" id="PTHR34095:SF1">
    <property type="entry name" value="LARGE RIBOSOMAL SUBUNIT PROTEIN ML55"/>
    <property type="match status" value="1"/>
</dbReference>
<comment type="caution">
    <text evidence="1">The sequence shown here is derived from an EMBL/GenBank/DDBJ whole genome shotgun (WGS) entry which is preliminary data.</text>
</comment>
<keyword evidence="1" id="KW-0687">Ribonucleoprotein</keyword>
<organism evidence="1 2">
    <name type="scientific">Saguinus oedipus</name>
    <name type="common">Cotton-top tamarin</name>
    <name type="synonym">Oedipomidas oedipus</name>
    <dbReference type="NCBI Taxonomy" id="9490"/>
    <lineage>
        <taxon>Eukaryota</taxon>
        <taxon>Metazoa</taxon>
        <taxon>Chordata</taxon>
        <taxon>Craniata</taxon>
        <taxon>Vertebrata</taxon>
        <taxon>Euteleostomi</taxon>
        <taxon>Mammalia</taxon>
        <taxon>Eutheria</taxon>
        <taxon>Euarchontoglires</taxon>
        <taxon>Primates</taxon>
        <taxon>Haplorrhini</taxon>
        <taxon>Platyrrhini</taxon>
        <taxon>Cebidae</taxon>
        <taxon>Callitrichinae</taxon>
        <taxon>Saguinus</taxon>
    </lineage>
</organism>
<dbReference type="InterPro" id="IPR044884">
    <property type="entry name" value="Ribosomal_mL55_sf"/>
</dbReference>
<evidence type="ECO:0000313" key="2">
    <source>
        <dbReference type="Proteomes" id="UP001266305"/>
    </source>
</evidence>
<protein>
    <submittedName>
        <fullName evidence="1">39S ribosomal protein L55, mitochondrial</fullName>
    </submittedName>
</protein>
<reference evidence="1 2" key="1">
    <citation type="submission" date="2023-05" db="EMBL/GenBank/DDBJ databases">
        <title>B98-5 Cell Line De Novo Hybrid Assembly: An Optical Mapping Approach.</title>
        <authorList>
            <person name="Kananen K."/>
            <person name="Auerbach J.A."/>
            <person name="Kautto E."/>
            <person name="Blachly J.S."/>
        </authorList>
    </citation>
    <scope>NUCLEOTIDE SEQUENCE [LARGE SCALE GENOMIC DNA]</scope>
    <source>
        <strain evidence="1">B95-8</strain>
        <tissue evidence="1">Cell line</tissue>
    </source>
</reference>
<proteinExistence type="predicted"/>
<dbReference type="GO" id="GO:0005840">
    <property type="term" value="C:ribosome"/>
    <property type="evidence" value="ECO:0007669"/>
    <property type="project" value="UniProtKB-KW"/>
</dbReference>
<accession>A0ABQ9VDE6</accession>
<gene>
    <name evidence="1" type="primary">MRPL55_1</name>
    <name evidence="1" type="ORF">P7K49_016910</name>
</gene>
<name>A0ABQ9VDE6_SAGOE</name>
<dbReference type="Gene3D" id="6.20.130.20">
    <property type="entry name" value="Mitochondrial ribosomal protein L55"/>
    <property type="match status" value="1"/>
</dbReference>
<evidence type="ECO:0000313" key="1">
    <source>
        <dbReference type="EMBL" id="KAK2107396.1"/>
    </source>
</evidence>
<dbReference type="EMBL" id="JASSZA010000007">
    <property type="protein sequence ID" value="KAK2107396.1"/>
    <property type="molecule type" value="Genomic_DNA"/>
</dbReference>
<dbReference type="InterPro" id="IPR018615">
    <property type="entry name" value="Ribosomal_mL55"/>
</dbReference>
<dbReference type="Pfam" id="PF09776">
    <property type="entry name" value="Mitoc_L55"/>
    <property type="match status" value="1"/>
</dbReference>
<dbReference type="Proteomes" id="UP001266305">
    <property type="component" value="Unassembled WGS sequence"/>
</dbReference>
<feature type="non-terminal residue" evidence="1">
    <location>
        <position position="93"/>
    </location>
</feature>
<dbReference type="PANTHER" id="PTHR34095">
    <property type="entry name" value="39S RIBOSOMAL PROTEIN L55, MITOCHONDRIAL"/>
    <property type="match status" value="1"/>
</dbReference>